<dbReference type="Proteomes" id="UP000663879">
    <property type="component" value="Unassembled WGS sequence"/>
</dbReference>
<sequence>DYFNEKLNQLKRVEIQDLHIDGLLLEIDSPKITRLNSLFDKLNLKTSDYNDLKLLSEKINELKDQIQIVETTPLNSSQASPGQSSNPSQQNRPVKTPKLEKTKINKIPKLIEASPVIEIELTSPCKPKIKPEPKPKKQKIKDTDNNNKTSRKRDISQVEDTSEEDQCGATKCLKPAGDNIKWVQCDGDCQKWFHMVCVGITKIKRKDKYLCHLCTETNTQDDNSNSSSNSSLNASSNKIIPKIPILELSQDRPTGLLDDIKNSLRENLVSNNKVPKIDPDATESLNMNNSIEIIE</sequence>
<dbReference type="Gene3D" id="3.30.40.10">
    <property type="entry name" value="Zinc/RING finger domain, C3HC4 (zinc finger)"/>
    <property type="match status" value="1"/>
</dbReference>
<proteinExistence type="predicted"/>
<feature type="compositionally biased region" description="Low complexity" evidence="5">
    <location>
        <begin position="75"/>
        <end position="93"/>
    </location>
</feature>
<evidence type="ECO:0000256" key="5">
    <source>
        <dbReference type="SAM" id="MobiDB-lite"/>
    </source>
</evidence>
<evidence type="ECO:0000259" key="6">
    <source>
        <dbReference type="PROSITE" id="PS50016"/>
    </source>
</evidence>
<evidence type="ECO:0000313" key="8">
    <source>
        <dbReference type="Proteomes" id="UP000663879"/>
    </source>
</evidence>
<dbReference type="PROSITE" id="PS50016">
    <property type="entry name" value="ZF_PHD_2"/>
    <property type="match status" value="1"/>
</dbReference>
<evidence type="ECO:0000313" key="7">
    <source>
        <dbReference type="EMBL" id="CAF0812806.1"/>
    </source>
</evidence>
<dbReference type="InterPro" id="IPR013083">
    <property type="entry name" value="Znf_RING/FYVE/PHD"/>
</dbReference>
<evidence type="ECO:0000256" key="3">
    <source>
        <dbReference type="ARBA" id="ARBA00022833"/>
    </source>
</evidence>
<feature type="domain" description="PHD-type" evidence="6">
    <location>
        <begin position="164"/>
        <end position="217"/>
    </location>
</feature>
<dbReference type="SMART" id="SM00249">
    <property type="entry name" value="PHD"/>
    <property type="match status" value="1"/>
</dbReference>
<feature type="non-terminal residue" evidence="7">
    <location>
        <position position="1"/>
    </location>
</feature>
<evidence type="ECO:0000256" key="1">
    <source>
        <dbReference type="ARBA" id="ARBA00022723"/>
    </source>
</evidence>
<keyword evidence="3" id="KW-0862">Zinc</keyword>
<dbReference type="InterPro" id="IPR001965">
    <property type="entry name" value="Znf_PHD"/>
</dbReference>
<dbReference type="Pfam" id="PF00628">
    <property type="entry name" value="PHD"/>
    <property type="match status" value="1"/>
</dbReference>
<feature type="region of interest" description="Disordered" evidence="5">
    <location>
        <begin position="124"/>
        <end position="161"/>
    </location>
</feature>
<organism evidence="7 8">
    <name type="scientific">Brachionus calyciflorus</name>
    <dbReference type="NCBI Taxonomy" id="104777"/>
    <lineage>
        <taxon>Eukaryota</taxon>
        <taxon>Metazoa</taxon>
        <taxon>Spiralia</taxon>
        <taxon>Gnathifera</taxon>
        <taxon>Rotifera</taxon>
        <taxon>Eurotatoria</taxon>
        <taxon>Monogononta</taxon>
        <taxon>Pseudotrocha</taxon>
        <taxon>Ploima</taxon>
        <taxon>Brachionidae</taxon>
        <taxon>Brachionus</taxon>
    </lineage>
</organism>
<gene>
    <name evidence="7" type="ORF">OXX778_LOCUS7063</name>
</gene>
<dbReference type="InterPro" id="IPR011011">
    <property type="entry name" value="Znf_FYVE_PHD"/>
</dbReference>
<evidence type="ECO:0000256" key="4">
    <source>
        <dbReference type="PROSITE-ProRule" id="PRU00146"/>
    </source>
</evidence>
<dbReference type="GO" id="GO:0008270">
    <property type="term" value="F:zinc ion binding"/>
    <property type="evidence" value="ECO:0007669"/>
    <property type="project" value="UniProtKB-KW"/>
</dbReference>
<dbReference type="InterPro" id="IPR019787">
    <property type="entry name" value="Znf_PHD-finger"/>
</dbReference>
<reference evidence="7" key="1">
    <citation type="submission" date="2021-02" db="EMBL/GenBank/DDBJ databases">
        <authorList>
            <person name="Nowell W R."/>
        </authorList>
    </citation>
    <scope>NUCLEOTIDE SEQUENCE</scope>
    <source>
        <strain evidence="7">Ploen Becks lab</strain>
    </source>
</reference>
<dbReference type="CDD" id="cd15610">
    <property type="entry name" value="PHD3_KDM5A_like"/>
    <property type="match status" value="1"/>
</dbReference>
<keyword evidence="2 4" id="KW-0863">Zinc-finger</keyword>
<feature type="compositionally biased region" description="Basic and acidic residues" evidence="5">
    <location>
        <begin position="129"/>
        <end position="145"/>
    </location>
</feature>
<dbReference type="AlphaFoldDB" id="A0A813TLD7"/>
<evidence type="ECO:0000256" key="2">
    <source>
        <dbReference type="ARBA" id="ARBA00022771"/>
    </source>
</evidence>
<keyword evidence="1" id="KW-0479">Metal-binding</keyword>
<comment type="caution">
    <text evidence="7">The sequence shown here is derived from an EMBL/GenBank/DDBJ whole genome shotgun (WGS) entry which is preliminary data.</text>
</comment>
<dbReference type="EMBL" id="CAJNOC010000877">
    <property type="protein sequence ID" value="CAF0812806.1"/>
    <property type="molecule type" value="Genomic_DNA"/>
</dbReference>
<name>A0A813TLD7_9BILA</name>
<dbReference type="OrthoDB" id="6775904at2759"/>
<accession>A0A813TLD7</accession>
<dbReference type="SUPFAM" id="SSF57903">
    <property type="entry name" value="FYVE/PHD zinc finger"/>
    <property type="match status" value="1"/>
</dbReference>
<protein>
    <recommendedName>
        <fullName evidence="6">PHD-type domain-containing protein</fullName>
    </recommendedName>
</protein>
<keyword evidence="8" id="KW-1185">Reference proteome</keyword>
<feature type="region of interest" description="Disordered" evidence="5">
    <location>
        <begin position="74"/>
        <end position="101"/>
    </location>
</feature>